<accession>A0A9W5X642</accession>
<comment type="caution">
    <text evidence="1">The sequence shown here is derived from an EMBL/GenBank/DDBJ whole genome shotgun (WGS) entry which is preliminary data.</text>
</comment>
<sequence length="287" mass="32176">MKVSNVYKKGGREINEDACVMNEKAGIYAAVDGATGLDGVPGYIASHAVKEELNKATDDHSLFSYVKLANERVQKETMNYYEANIKKSSVTDFLEIPKIVRSSTALAAIKVAPDYSFLEYVQAADCMLFLQYETGAIRMVTHDLLQDLDSIAIHKLVEKRERSTNRHLGLGHLREMVNPILLENRSKANTYGGYGVIDGGEEALDFLERGRISLNRVSRILLVSDGLLLPQKLDEPDAWIKTADLAFSDGLDQLVKEVEKREDDDPHCVTYPRFKKMDDKTGILIEF</sequence>
<dbReference type="Gene3D" id="3.60.40.10">
    <property type="entry name" value="PPM-type phosphatase domain"/>
    <property type="match status" value="1"/>
</dbReference>
<dbReference type="AlphaFoldDB" id="A0A9W5X642"/>
<reference evidence="1" key="2">
    <citation type="submission" date="2020-09" db="EMBL/GenBank/DDBJ databases">
        <authorList>
            <person name="Sun Q."/>
            <person name="Zhou Y."/>
        </authorList>
    </citation>
    <scope>NUCLEOTIDE SEQUENCE</scope>
    <source>
        <strain evidence="1">CGMCC 1.15454</strain>
    </source>
</reference>
<organism evidence="1 2">
    <name type="scientific">Lentibacillus populi</name>
    <dbReference type="NCBI Taxonomy" id="1827502"/>
    <lineage>
        <taxon>Bacteria</taxon>
        <taxon>Bacillati</taxon>
        <taxon>Bacillota</taxon>
        <taxon>Bacilli</taxon>
        <taxon>Bacillales</taxon>
        <taxon>Bacillaceae</taxon>
        <taxon>Lentibacillus</taxon>
    </lineage>
</organism>
<gene>
    <name evidence="1" type="ORF">GCM10011409_27880</name>
</gene>
<dbReference type="InterPro" id="IPR036457">
    <property type="entry name" value="PPM-type-like_dom_sf"/>
</dbReference>
<dbReference type="RefSeq" id="WP_102414791.1">
    <property type="nucleotide sequence ID" value="NZ_BMJD01000023.1"/>
</dbReference>
<evidence type="ECO:0000313" key="2">
    <source>
        <dbReference type="Proteomes" id="UP000621492"/>
    </source>
</evidence>
<reference evidence="1" key="1">
    <citation type="journal article" date="2014" name="Int. J. Syst. Evol. Microbiol.">
        <title>Complete genome sequence of Corynebacterium casei LMG S-19264T (=DSM 44701T), isolated from a smear-ripened cheese.</title>
        <authorList>
            <consortium name="US DOE Joint Genome Institute (JGI-PGF)"/>
            <person name="Walter F."/>
            <person name="Albersmeier A."/>
            <person name="Kalinowski J."/>
            <person name="Ruckert C."/>
        </authorList>
    </citation>
    <scope>NUCLEOTIDE SEQUENCE</scope>
    <source>
        <strain evidence="1">CGMCC 1.15454</strain>
    </source>
</reference>
<evidence type="ECO:0000313" key="1">
    <source>
        <dbReference type="EMBL" id="GGB48722.1"/>
    </source>
</evidence>
<name>A0A9W5X642_9BACI</name>
<dbReference type="SUPFAM" id="SSF81606">
    <property type="entry name" value="PP2C-like"/>
    <property type="match status" value="1"/>
</dbReference>
<dbReference type="EMBL" id="BMJD01000023">
    <property type="protein sequence ID" value="GGB48722.1"/>
    <property type="molecule type" value="Genomic_DNA"/>
</dbReference>
<keyword evidence="2" id="KW-1185">Reference proteome</keyword>
<protein>
    <recommendedName>
        <fullName evidence="3">PPM-type phosphatase domain-containing protein</fullName>
    </recommendedName>
</protein>
<dbReference type="Proteomes" id="UP000621492">
    <property type="component" value="Unassembled WGS sequence"/>
</dbReference>
<proteinExistence type="predicted"/>
<evidence type="ECO:0008006" key="3">
    <source>
        <dbReference type="Google" id="ProtNLM"/>
    </source>
</evidence>